<proteinExistence type="predicted"/>
<evidence type="ECO:0000313" key="3">
    <source>
        <dbReference type="EMBL" id="HIU38281.1"/>
    </source>
</evidence>
<dbReference type="GO" id="GO:0016757">
    <property type="term" value="F:glycosyltransferase activity"/>
    <property type="evidence" value="ECO:0007669"/>
    <property type="project" value="InterPro"/>
</dbReference>
<comment type="caution">
    <text evidence="3">The sequence shown here is derived from an EMBL/GenBank/DDBJ whole genome shotgun (WGS) entry which is preliminary data.</text>
</comment>
<protein>
    <submittedName>
        <fullName evidence="3">Glycosyltransferase</fullName>
    </submittedName>
</protein>
<dbReference type="Gene3D" id="3.40.50.2000">
    <property type="entry name" value="Glycogen Phosphorylase B"/>
    <property type="match status" value="2"/>
</dbReference>
<accession>A0A9D1IKH5</accession>
<evidence type="ECO:0000259" key="1">
    <source>
        <dbReference type="Pfam" id="PF00534"/>
    </source>
</evidence>
<dbReference type="Pfam" id="PF13439">
    <property type="entry name" value="Glyco_transf_4"/>
    <property type="match status" value="1"/>
</dbReference>
<reference evidence="3" key="1">
    <citation type="submission" date="2020-10" db="EMBL/GenBank/DDBJ databases">
        <authorList>
            <person name="Gilroy R."/>
        </authorList>
    </citation>
    <scope>NUCLEOTIDE SEQUENCE</scope>
    <source>
        <strain evidence="3">17073</strain>
    </source>
</reference>
<dbReference type="PANTHER" id="PTHR45947:SF13">
    <property type="entry name" value="TRANSFERASE"/>
    <property type="match status" value="1"/>
</dbReference>
<gene>
    <name evidence="3" type="ORF">IAD18_01280</name>
</gene>
<dbReference type="InterPro" id="IPR050194">
    <property type="entry name" value="Glycosyltransferase_grp1"/>
</dbReference>
<sequence length="392" mass="43311">MKVLIVNKFYYPRGGDCVCAINLERLLRENGHETAVFAMDYAENVAIPAGGFAPEVSFTGSIGAKIKAAKRIFGGAGVRDSFTEVLQQFRPDVVHFHNIHSYLSPAIVKMAKDFGAKTVWTMHDYKLVCPSYACLSNGKPCEDCIGGSKKHVFSKRCMKGSRAASLLAWMEACHWNAKKLSTYTDCFICPSAFMSLKMEKGGFDEKKLAVVTNFVDPQKVPEKIETEREPYYVYAGRLSQEKGLLTLLKAAVQFPYPLKIAGDGPLREELETKFGRCDNIEFLGHLNAESVGMLMRDARFSVTPSECYDNNPLSVIESLSAGTPVVGARIGGIPELIQPGCGLLFRSGNVDLLANSIAQAWEYPFDYAGIAANAASRFSRDRYLKEILAIYR</sequence>
<dbReference type="SUPFAM" id="SSF53756">
    <property type="entry name" value="UDP-Glycosyltransferase/glycogen phosphorylase"/>
    <property type="match status" value="1"/>
</dbReference>
<reference evidence="3" key="2">
    <citation type="journal article" date="2021" name="PeerJ">
        <title>Extensive microbial diversity within the chicken gut microbiome revealed by metagenomics and culture.</title>
        <authorList>
            <person name="Gilroy R."/>
            <person name="Ravi A."/>
            <person name="Getino M."/>
            <person name="Pursley I."/>
            <person name="Horton D.L."/>
            <person name="Alikhan N.F."/>
            <person name="Baker D."/>
            <person name="Gharbi K."/>
            <person name="Hall N."/>
            <person name="Watson M."/>
            <person name="Adriaenssens E.M."/>
            <person name="Foster-Nyarko E."/>
            <person name="Jarju S."/>
            <person name="Secka A."/>
            <person name="Antonio M."/>
            <person name="Oren A."/>
            <person name="Chaudhuri R.R."/>
            <person name="La Ragione R."/>
            <person name="Hildebrand F."/>
            <person name="Pallen M.J."/>
        </authorList>
    </citation>
    <scope>NUCLEOTIDE SEQUENCE</scope>
    <source>
        <strain evidence="3">17073</strain>
    </source>
</reference>
<dbReference type="Pfam" id="PF00534">
    <property type="entry name" value="Glycos_transf_1"/>
    <property type="match status" value="1"/>
</dbReference>
<dbReference type="EMBL" id="DVMS01000031">
    <property type="protein sequence ID" value="HIU38281.1"/>
    <property type="molecule type" value="Genomic_DNA"/>
</dbReference>
<dbReference type="InterPro" id="IPR001296">
    <property type="entry name" value="Glyco_trans_1"/>
</dbReference>
<dbReference type="Proteomes" id="UP000824076">
    <property type="component" value="Unassembled WGS sequence"/>
</dbReference>
<feature type="domain" description="Glycosyl transferase family 1" evidence="1">
    <location>
        <begin position="225"/>
        <end position="364"/>
    </location>
</feature>
<dbReference type="InterPro" id="IPR028098">
    <property type="entry name" value="Glyco_trans_4-like_N"/>
</dbReference>
<evidence type="ECO:0000259" key="2">
    <source>
        <dbReference type="Pfam" id="PF13439"/>
    </source>
</evidence>
<name>A0A9D1IKH5_9BACT</name>
<evidence type="ECO:0000313" key="4">
    <source>
        <dbReference type="Proteomes" id="UP000824076"/>
    </source>
</evidence>
<feature type="domain" description="Glycosyltransferase subfamily 4-like N-terminal" evidence="2">
    <location>
        <begin position="18"/>
        <end position="218"/>
    </location>
</feature>
<dbReference type="AlphaFoldDB" id="A0A9D1IKH5"/>
<organism evidence="3 4">
    <name type="scientific">Candidatus Limisoma intestinavium</name>
    <dbReference type="NCBI Taxonomy" id="2840856"/>
    <lineage>
        <taxon>Bacteria</taxon>
        <taxon>Pseudomonadati</taxon>
        <taxon>Bacteroidota</taxon>
        <taxon>Bacteroidia</taxon>
        <taxon>Bacteroidales</taxon>
        <taxon>Candidatus Limisoma</taxon>
    </lineage>
</organism>
<dbReference type="PANTHER" id="PTHR45947">
    <property type="entry name" value="SULFOQUINOVOSYL TRANSFERASE SQD2"/>
    <property type="match status" value="1"/>
</dbReference>